<dbReference type="SUPFAM" id="SSF50729">
    <property type="entry name" value="PH domain-like"/>
    <property type="match status" value="1"/>
</dbReference>
<dbReference type="EMBL" id="MLAK01001370">
    <property type="protein sequence ID" value="OHS93895.1"/>
    <property type="molecule type" value="Genomic_DNA"/>
</dbReference>
<protein>
    <recommendedName>
        <fullName evidence="3">PH domain-containing protein</fullName>
    </recommendedName>
</protein>
<dbReference type="GeneID" id="94825401"/>
<organism evidence="1 2">
    <name type="scientific">Tritrichomonas foetus</name>
    <dbReference type="NCBI Taxonomy" id="1144522"/>
    <lineage>
        <taxon>Eukaryota</taxon>
        <taxon>Metamonada</taxon>
        <taxon>Parabasalia</taxon>
        <taxon>Tritrichomonadida</taxon>
        <taxon>Tritrichomonadidae</taxon>
        <taxon>Tritrichomonas</taxon>
    </lineage>
</organism>
<keyword evidence="2" id="KW-1185">Reference proteome</keyword>
<proteinExistence type="predicted"/>
<accession>A0A1J4J6T4</accession>
<dbReference type="OrthoDB" id="10517798at2759"/>
<dbReference type="Proteomes" id="UP000179807">
    <property type="component" value="Unassembled WGS sequence"/>
</dbReference>
<dbReference type="AlphaFoldDB" id="A0A1J4J6T4"/>
<gene>
    <name evidence="1" type="ORF">TRFO_02459</name>
</gene>
<sequence>MDNKEYLQFLLGGGPAQQAICLAENDTLTIPESQRRTTDFNIISKNVVFSRKSNHVICNIDNVNITFNHSIDSQTMSKMKELLFIPQSLNLSIQKLSIQTESESESPINTQVSFQSCVKVNTMHRSSCPAGHSFPPEDEWSLVFGCPFYYTFPSAKSFPFVIMEDDIQVTISNHKSTSLFTVLLPLYFVFYDSANSTKACGSILLTAAKIEVESSHSFSITKSGSSTIFKFSNIQVMQKWSQAALIAINAANSALEAWRGENS</sequence>
<evidence type="ECO:0008006" key="3">
    <source>
        <dbReference type="Google" id="ProtNLM"/>
    </source>
</evidence>
<comment type="caution">
    <text evidence="1">The sequence shown here is derived from an EMBL/GenBank/DDBJ whole genome shotgun (WGS) entry which is preliminary data.</text>
</comment>
<dbReference type="RefSeq" id="XP_068347032.1">
    <property type="nucleotide sequence ID" value="XM_068490697.1"/>
</dbReference>
<reference evidence="1" key="1">
    <citation type="submission" date="2016-10" db="EMBL/GenBank/DDBJ databases">
        <authorList>
            <person name="Benchimol M."/>
            <person name="Almeida L.G."/>
            <person name="Vasconcelos A.T."/>
            <person name="Perreira-Neves A."/>
            <person name="Rosa I.A."/>
            <person name="Tasca T."/>
            <person name="Bogo M.R."/>
            <person name="de Souza W."/>
        </authorList>
    </citation>
    <scope>NUCLEOTIDE SEQUENCE [LARGE SCALE GENOMIC DNA]</scope>
    <source>
        <strain evidence="1">K</strain>
    </source>
</reference>
<evidence type="ECO:0000313" key="2">
    <source>
        <dbReference type="Proteomes" id="UP000179807"/>
    </source>
</evidence>
<evidence type="ECO:0000313" key="1">
    <source>
        <dbReference type="EMBL" id="OHS93895.1"/>
    </source>
</evidence>
<name>A0A1J4J6T4_9EUKA</name>
<dbReference type="VEuPathDB" id="TrichDB:TRFO_02459"/>